<dbReference type="AlphaFoldDB" id="A0A1U8Q1Z9"/>
<keyword evidence="1" id="KW-1185">Reference proteome</keyword>
<accession>A0A1U8Q1Z9</accession>
<dbReference type="GeneID" id="109114432"/>
<evidence type="ECO:0000313" key="2">
    <source>
        <dbReference type="RefSeq" id="XP_019052647.1"/>
    </source>
</evidence>
<name>A0A1U8Q1Z9_NELNU</name>
<proteinExistence type="predicted"/>
<dbReference type="KEGG" id="nnu:109114432"/>
<dbReference type="OMA" id="HRRRWSM"/>
<protein>
    <submittedName>
        <fullName evidence="2">Uncharacterized protein LOC109114432</fullName>
    </submittedName>
</protein>
<organism evidence="1 2">
    <name type="scientific">Nelumbo nucifera</name>
    <name type="common">Sacred lotus</name>
    <dbReference type="NCBI Taxonomy" id="4432"/>
    <lineage>
        <taxon>Eukaryota</taxon>
        <taxon>Viridiplantae</taxon>
        <taxon>Streptophyta</taxon>
        <taxon>Embryophyta</taxon>
        <taxon>Tracheophyta</taxon>
        <taxon>Spermatophyta</taxon>
        <taxon>Magnoliopsida</taxon>
        <taxon>Proteales</taxon>
        <taxon>Nelumbonaceae</taxon>
        <taxon>Nelumbo</taxon>
    </lineage>
</organism>
<dbReference type="Proteomes" id="UP000189703">
    <property type="component" value="Unplaced"/>
</dbReference>
<dbReference type="PANTHER" id="PTHR35485">
    <property type="entry name" value="OS01G0888900 PROTEIN"/>
    <property type="match status" value="1"/>
</dbReference>
<dbReference type="RefSeq" id="XP_019052647.1">
    <property type="nucleotide sequence ID" value="XM_019197102.1"/>
</dbReference>
<sequence>MEGLIPLVYKTIKRSNTRRKYKCLSSGAAQGYNHAADFQADRHIYLGPPPEKFAGLNEEYTGHLRSQTVKELSGGFFSSQPTVKEPRLSKQLVRFRSYRMFSCINGA</sequence>
<evidence type="ECO:0000313" key="1">
    <source>
        <dbReference type="Proteomes" id="UP000189703"/>
    </source>
</evidence>
<dbReference type="OrthoDB" id="650808at2759"/>
<reference evidence="2" key="1">
    <citation type="submission" date="2025-08" db="UniProtKB">
        <authorList>
            <consortium name="RefSeq"/>
        </authorList>
    </citation>
    <scope>IDENTIFICATION</scope>
</reference>
<gene>
    <name evidence="2" type="primary">LOC109114432</name>
</gene>
<dbReference type="FunCoup" id="A0A1U8Q1Z9">
    <property type="interactions" value="342"/>
</dbReference>
<dbReference type="PANTHER" id="PTHR35485:SF4">
    <property type="entry name" value="EXPRESSED PROTEIN"/>
    <property type="match status" value="1"/>
</dbReference>